<evidence type="ECO:0000256" key="5">
    <source>
        <dbReference type="ARBA" id="ARBA00022917"/>
    </source>
</evidence>
<dbReference type="Pfam" id="PF00009">
    <property type="entry name" value="GTP_EFTU"/>
    <property type="match status" value="1"/>
</dbReference>
<evidence type="ECO:0000313" key="11">
    <source>
        <dbReference type="EMBL" id="MAG17995.1"/>
    </source>
</evidence>
<evidence type="ECO:0000256" key="7">
    <source>
        <dbReference type="ARBA" id="ARBA00024852"/>
    </source>
</evidence>
<evidence type="ECO:0000256" key="2">
    <source>
        <dbReference type="ARBA" id="ARBA00020166"/>
    </source>
</evidence>
<dbReference type="InterPro" id="IPR004544">
    <property type="entry name" value="TF_aIF-2_arc"/>
</dbReference>
<dbReference type="GO" id="GO:0005525">
    <property type="term" value="F:GTP binding"/>
    <property type="evidence" value="ECO:0007669"/>
    <property type="project" value="UniProtKB-KW"/>
</dbReference>
<dbReference type="PRINTS" id="PR00315">
    <property type="entry name" value="ELONGATNFCT"/>
</dbReference>
<name>A0A2D6LP80_9ARCH</name>
<reference evidence="12" key="1">
    <citation type="submission" date="2017-09" db="EMBL/GenBank/DDBJ databases">
        <title>The Reconstruction of 2,631 Draft Metagenome-Assembled Genomes from the Global Oceans.</title>
        <authorList>
            <person name="Tully B.J."/>
            <person name="Graham E.D."/>
            <person name="Heidelberg J.F."/>
        </authorList>
    </citation>
    <scope>NUCLEOTIDE SEQUENCE [LARGE SCALE GENOMIC DNA]</scope>
</reference>
<dbReference type="GO" id="GO:0005737">
    <property type="term" value="C:cytoplasm"/>
    <property type="evidence" value="ECO:0007669"/>
    <property type="project" value="TreeGrafter"/>
</dbReference>
<evidence type="ECO:0000256" key="4">
    <source>
        <dbReference type="ARBA" id="ARBA00022741"/>
    </source>
</evidence>
<evidence type="ECO:0000313" key="12">
    <source>
        <dbReference type="Proteomes" id="UP000226712"/>
    </source>
</evidence>
<dbReference type="PANTHER" id="PTHR43381">
    <property type="entry name" value="TRANSLATION INITIATION FACTOR IF-2-RELATED"/>
    <property type="match status" value="1"/>
</dbReference>
<dbReference type="PANTHER" id="PTHR43381:SF4">
    <property type="entry name" value="EUKARYOTIC TRANSLATION INITIATION FACTOR 5B"/>
    <property type="match status" value="1"/>
</dbReference>
<dbReference type="NCBIfam" id="NF003078">
    <property type="entry name" value="PRK04004.1"/>
    <property type="match status" value="1"/>
</dbReference>
<dbReference type="InterPro" id="IPR023115">
    <property type="entry name" value="TIF_IF2_dom3"/>
</dbReference>
<dbReference type="EMBL" id="NZBD01000004">
    <property type="protein sequence ID" value="MAG17995.1"/>
    <property type="molecule type" value="Genomic_DNA"/>
</dbReference>
<keyword evidence="5 8" id="KW-0648">Protein biosynthesis</keyword>
<protein>
    <recommendedName>
        <fullName evidence="2 8">Probable translation initiation factor IF-2</fullName>
    </recommendedName>
</protein>
<dbReference type="InterPro" id="IPR000795">
    <property type="entry name" value="T_Tr_GTP-bd_dom"/>
</dbReference>
<dbReference type="SUPFAM" id="SSF52156">
    <property type="entry name" value="Initiation factor IF2/eIF5b, domain 3"/>
    <property type="match status" value="1"/>
</dbReference>
<gene>
    <name evidence="8" type="primary">infB</name>
    <name evidence="11" type="ORF">CL944_00805</name>
</gene>
<feature type="binding site" evidence="8">
    <location>
        <begin position="129"/>
        <end position="132"/>
    </location>
    <ligand>
        <name>GTP</name>
        <dbReference type="ChEBI" id="CHEBI:37565"/>
    </ligand>
</feature>
<dbReference type="PROSITE" id="PS51722">
    <property type="entry name" value="G_TR_2"/>
    <property type="match status" value="1"/>
</dbReference>
<sequence length="581" mass="64533">MIRKPIITVLGHVDAGKTRILDSVRGTAVAEKEAGGITQHIGATEVPIKIIDSQAGELLKKYKFDLQIPGLLFIDTPGHEAFTTLRKRGGSIADLAVVVVDIHKGLQEQTKEAIEILKSYKTPFILAANKVDTLQGWTLQEGSISESLKIQRPEVIESLETKIYELVGQLHTMGFPSERFDRVTDFTKEVTIIPMSAKMKVGTPELLMFIAGLSQKYLEKKLEVHEKGNCKGTVLEVKEEKGLGKTIDVIIYDGMLSVGEEIAVGGKNGIIKTKIRALLEPKPIGEGSPNEKFNNVKEIHAAAGVKIAAPNLDDALSGSPVRHYSSEAEQEIKDEIQKIKVDSDAIGPIVRSNTLGSLEAILKLLEERGIKVKKADVGEIPRKDVLEIESVAEKDQFKGVIFAFHTKISEPAKVEAKKRNVKIFENDVVYRLLEEYEEWMQGEKDKDKKSKLSNLVMPVKIYVMPNHTFRNSKPAIVGVKVVEGKLKKEIKLMKNGEIIGKVKAIQNEGKEIDEATKGMEVAVSIADAIVEKNLFEKDELYSHIPQKQFSELMTIIDSFTPEEAELIDEIKKMEQQEEVEA</sequence>
<dbReference type="HAMAP" id="MF_00100_A">
    <property type="entry name" value="IF_2_A"/>
    <property type="match status" value="1"/>
</dbReference>
<evidence type="ECO:0000256" key="3">
    <source>
        <dbReference type="ARBA" id="ARBA00022540"/>
    </source>
</evidence>
<dbReference type="AlphaFoldDB" id="A0A2D6LP80"/>
<feature type="binding site" evidence="8">
    <location>
        <begin position="75"/>
        <end position="79"/>
    </location>
    <ligand>
        <name>GTP</name>
        <dbReference type="ChEBI" id="CHEBI:37565"/>
    </ligand>
</feature>
<dbReference type="Pfam" id="PF11987">
    <property type="entry name" value="IF-2"/>
    <property type="match status" value="1"/>
</dbReference>
<evidence type="ECO:0000256" key="6">
    <source>
        <dbReference type="ARBA" id="ARBA00023134"/>
    </source>
</evidence>
<dbReference type="GO" id="GO:0003743">
    <property type="term" value="F:translation initiation factor activity"/>
    <property type="evidence" value="ECO:0007669"/>
    <property type="project" value="UniProtKB-UniRule"/>
</dbReference>
<dbReference type="Gene3D" id="3.40.50.10050">
    <property type="entry name" value="Translation initiation factor IF- 2, domain 3"/>
    <property type="match status" value="1"/>
</dbReference>
<keyword evidence="4 8" id="KW-0547">Nucleotide-binding</keyword>
<dbReference type="Gene3D" id="2.40.30.10">
    <property type="entry name" value="Translation factors"/>
    <property type="match status" value="2"/>
</dbReference>
<comment type="function">
    <text evidence="7 8 9">Function in general translation initiation by promoting the binding of the formylmethionine-tRNA to ribosomes. Seems to function along with eIF-2.</text>
</comment>
<dbReference type="InterPro" id="IPR036925">
    <property type="entry name" value="TIF_IF2_dom3_sf"/>
</dbReference>
<dbReference type="SUPFAM" id="SSF50447">
    <property type="entry name" value="Translation proteins"/>
    <property type="match status" value="1"/>
</dbReference>
<comment type="caution">
    <text evidence="11">The sequence shown here is derived from an EMBL/GenBank/DDBJ whole genome shotgun (WGS) entry which is preliminary data.</text>
</comment>
<dbReference type="InterPro" id="IPR005225">
    <property type="entry name" value="Small_GTP-bd"/>
</dbReference>
<dbReference type="NCBIfam" id="TIGR00231">
    <property type="entry name" value="small_GTP"/>
    <property type="match status" value="1"/>
</dbReference>
<organism evidence="11 12">
    <name type="scientific">Candidatus Iainarchaeum sp</name>
    <dbReference type="NCBI Taxonomy" id="3101447"/>
    <lineage>
        <taxon>Archaea</taxon>
        <taxon>Candidatus Iainarchaeota</taxon>
        <taxon>Candidatus Iainarchaeia</taxon>
        <taxon>Candidatus Iainarchaeales</taxon>
        <taxon>Candidatus Iainarchaeaceae</taxon>
        <taxon>Candidatus Iainarchaeum</taxon>
    </lineage>
</organism>
<dbReference type="InterPro" id="IPR015760">
    <property type="entry name" value="TIF_IF2"/>
</dbReference>
<dbReference type="GO" id="GO:0003924">
    <property type="term" value="F:GTPase activity"/>
    <property type="evidence" value="ECO:0007669"/>
    <property type="project" value="UniProtKB-UniRule"/>
</dbReference>
<dbReference type="Pfam" id="PF14578">
    <property type="entry name" value="GTP_EFTU_D4"/>
    <property type="match status" value="1"/>
</dbReference>
<dbReference type="InterPro" id="IPR027417">
    <property type="entry name" value="P-loop_NTPase"/>
</dbReference>
<evidence type="ECO:0000256" key="9">
    <source>
        <dbReference type="RuleBase" id="RU000644"/>
    </source>
</evidence>
<dbReference type="Gene3D" id="3.40.50.300">
    <property type="entry name" value="P-loop containing nucleotide triphosphate hydrolases"/>
    <property type="match status" value="1"/>
</dbReference>
<dbReference type="Proteomes" id="UP000226712">
    <property type="component" value="Unassembled WGS sequence"/>
</dbReference>
<keyword evidence="6 8" id="KW-0342">GTP-binding</keyword>
<feature type="domain" description="Tr-type G" evidence="10">
    <location>
        <begin position="2"/>
        <end position="218"/>
    </location>
</feature>
<dbReference type="SUPFAM" id="SSF52540">
    <property type="entry name" value="P-loop containing nucleoside triphosphate hydrolases"/>
    <property type="match status" value="1"/>
</dbReference>
<dbReference type="InterPro" id="IPR029459">
    <property type="entry name" value="EFTU-type"/>
</dbReference>
<dbReference type="FunFam" id="3.40.50.300:FF:000112">
    <property type="entry name" value="Eukaryotic translation initiation factor 5B"/>
    <property type="match status" value="1"/>
</dbReference>
<dbReference type="CDD" id="cd03703">
    <property type="entry name" value="aeIF5B_II"/>
    <property type="match status" value="1"/>
</dbReference>
<dbReference type="NCBIfam" id="TIGR00491">
    <property type="entry name" value="aIF-2"/>
    <property type="match status" value="1"/>
</dbReference>
<dbReference type="InterPro" id="IPR009000">
    <property type="entry name" value="Transl_B-barrel_sf"/>
</dbReference>
<accession>A0A2D6LP80</accession>
<proteinExistence type="inferred from homology"/>
<feature type="binding site" evidence="8">
    <location>
        <begin position="11"/>
        <end position="18"/>
    </location>
    <ligand>
        <name>GTP</name>
        <dbReference type="ChEBI" id="CHEBI:37565"/>
    </ligand>
</feature>
<comment type="similarity">
    <text evidence="1 8 9">Belongs to the TRAFAC class translation factor GTPase superfamily. Classic translation factor GTPase family. IF-2 subfamily.</text>
</comment>
<evidence type="ECO:0000256" key="8">
    <source>
        <dbReference type="HAMAP-Rule" id="MF_00100"/>
    </source>
</evidence>
<keyword evidence="3 8" id="KW-0396">Initiation factor</keyword>
<evidence type="ECO:0000259" key="10">
    <source>
        <dbReference type="PROSITE" id="PS51722"/>
    </source>
</evidence>
<evidence type="ECO:0000256" key="1">
    <source>
        <dbReference type="ARBA" id="ARBA00007733"/>
    </source>
</evidence>
<dbReference type="CDD" id="cd01887">
    <property type="entry name" value="IF2_eIF5B"/>
    <property type="match status" value="1"/>
</dbReference>